<reference evidence="3" key="1">
    <citation type="submission" date="2017-08" db="EMBL/GenBank/DDBJ databases">
        <authorList>
            <person name="Varghese N."/>
            <person name="Submissions S."/>
        </authorList>
    </citation>
    <scope>NUCLEOTIDE SEQUENCE [LARGE SCALE GENOMIC DNA]</scope>
    <source>
        <strain evidence="3">JA234</strain>
    </source>
</reference>
<sequence length="161" mass="16736">MRKGLIGLALIGLLFLGLMLFAPSGADKGEPPNWTRSLGDLLGGFAPRVRSLGGQTEIVLESDATRRVAIPAAPDQKVRLLTLRHLSGGAVVATFTCKPTAKDRCDPSEATGCLGLPLDPACEEQVKAKDRGQEVSFTIGPGGGTLDLRSTSAASRLGVAQ</sequence>
<evidence type="ECO:0000256" key="1">
    <source>
        <dbReference type="SAM" id="MobiDB-lite"/>
    </source>
</evidence>
<dbReference type="RefSeq" id="WP_097030149.1">
    <property type="nucleotide sequence ID" value="NZ_OAOQ01000005.1"/>
</dbReference>
<dbReference type="EMBL" id="OAOQ01000005">
    <property type="protein sequence ID" value="SNX70147.1"/>
    <property type="molecule type" value="Genomic_DNA"/>
</dbReference>
<gene>
    <name evidence="2" type="ORF">SAMN05878503_10556</name>
</gene>
<dbReference type="OrthoDB" id="9856036at2"/>
<organism evidence="2 3">
    <name type="scientific">Cereibacter ovatus</name>
    <dbReference type="NCBI Taxonomy" id="439529"/>
    <lineage>
        <taxon>Bacteria</taxon>
        <taxon>Pseudomonadati</taxon>
        <taxon>Pseudomonadota</taxon>
        <taxon>Alphaproteobacteria</taxon>
        <taxon>Rhodobacterales</taxon>
        <taxon>Paracoccaceae</taxon>
        <taxon>Cereibacter</taxon>
    </lineage>
</organism>
<proteinExistence type="predicted"/>
<evidence type="ECO:0000313" key="3">
    <source>
        <dbReference type="Proteomes" id="UP000219467"/>
    </source>
</evidence>
<keyword evidence="3" id="KW-1185">Reference proteome</keyword>
<name>A0A285CRG6_9RHOB</name>
<accession>A0A285CRG6</accession>
<dbReference type="AlphaFoldDB" id="A0A285CRG6"/>
<protein>
    <submittedName>
        <fullName evidence="2">Uncharacterized protein</fullName>
    </submittedName>
</protein>
<evidence type="ECO:0000313" key="2">
    <source>
        <dbReference type="EMBL" id="SNX70147.1"/>
    </source>
</evidence>
<feature type="region of interest" description="Disordered" evidence="1">
    <location>
        <begin position="130"/>
        <end position="161"/>
    </location>
</feature>
<dbReference type="Proteomes" id="UP000219467">
    <property type="component" value="Unassembled WGS sequence"/>
</dbReference>